<dbReference type="InterPro" id="IPR002763">
    <property type="entry name" value="DUF72"/>
</dbReference>
<reference evidence="2 3" key="1">
    <citation type="submission" date="2018-06" db="EMBL/GenBank/DDBJ databases">
        <title>Whole Genome Sequence of an efficient microsymbiont, Rhizobium tropici.</title>
        <authorList>
            <person name="Srinivasan R."/>
            <person name="Singh H.V."/>
            <person name="Srivastava R."/>
            <person name="Kumari B."/>
            <person name="Radhakrishna A."/>
        </authorList>
    </citation>
    <scope>NUCLEOTIDE SEQUENCE [LARGE SCALE GENOMIC DNA]</scope>
    <source>
        <strain evidence="2 3">IGFRI Rhizo-19</strain>
    </source>
</reference>
<protein>
    <submittedName>
        <fullName evidence="2">DUF72 domain-containing protein</fullName>
    </submittedName>
</protein>
<dbReference type="PANTHER" id="PTHR30348:SF4">
    <property type="entry name" value="DUF72 DOMAIN-CONTAINING PROTEIN"/>
    <property type="match status" value="1"/>
</dbReference>
<dbReference type="AlphaFoldDB" id="A0A329Y324"/>
<dbReference type="Proteomes" id="UP000251205">
    <property type="component" value="Unassembled WGS sequence"/>
</dbReference>
<dbReference type="RefSeq" id="WP_112344697.1">
    <property type="nucleotide sequence ID" value="NZ_QMKK01000054.1"/>
</dbReference>
<evidence type="ECO:0000313" key="3">
    <source>
        <dbReference type="Proteomes" id="UP000251205"/>
    </source>
</evidence>
<evidence type="ECO:0000256" key="1">
    <source>
        <dbReference type="SAM" id="MobiDB-lite"/>
    </source>
</evidence>
<dbReference type="OrthoDB" id="9780310at2"/>
<feature type="compositionally biased region" description="Basic and acidic residues" evidence="1">
    <location>
        <begin position="310"/>
        <end position="322"/>
    </location>
</feature>
<dbReference type="PANTHER" id="PTHR30348">
    <property type="entry name" value="UNCHARACTERIZED PROTEIN YECE"/>
    <property type="match status" value="1"/>
</dbReference>
<organism evidence="2 3">
    <name type="scientific">Rhizobium tropici</name>
    <dbReference type="NCBI Taxonomy" id="398"/>
    <lineage>
        <taxon>Bacteria</taxon>
        <taxon>Pseudomonadati</taxon>
        <taxon>Pseudomonadota</taxon>
        <taxon>Alphaproteobacteria</taxon>
        <taxon>Hyphomicrobiales</taxon>
        <taxon>Rhizobiaceae</taxon>
        <taxon>Rhizobium/Agrobacterium group</taxon>
        <taxon>Rhizobium</taxon>
    </lineage>
</organism>
<dbReference type="EMBL" id="QMKK01000054">
    <property type="protein sequence ID" value="RAX38201.1"/>
    <property type="molecule type" value="Genomic_DNA"/>
</dbReference>
<sequence>MTKTGTIRIGISGWTYAPWRGVFYPEGTTQKRELAYASRQFPSIEINGTFYGLQRPEAFAKWRDETPDGFVFAIKGSRYITHMRRLRDVETPLANFMASGLLRLGPKLGPILWQFPPRLQFDAELFSTFMSMLPKDTHAAVKLARRRDAWMEGRDWLETDENRPLRHAFEIRNESFAQADFIRLLREHKMGLVCADTVEWPLLMDITADFVYCRLHGSEELYVSGYDDKALDKWAKRISAWAHGREPADANRVLKPLTSSARGRDVYVYFDNDVKVRAPVDARRLAERLGLASPVEAMPPLERKRPRKTAVTEEARQHWPGR</sequence>
<dbReference type="SUPFAM" id="SSF117396">
    <property type="entry name" value="TM1631-like"/>
    <property type="match status" value="1"/>
</dbReference>
<dbReference type="InterPro" id="IPR036520">
    <property type="entry name" value="UPF0759_sf"/>
</dbReference>
<accession>A0A329Y324</accession>
<evidence type="ECO:0000313" key="2">
    <source>
        <dbReference type="EMBL" id="RAX38201.1"/>
    </source>
</evidence>
<dbReference type="Pfam" id="PF01904">
    <property type="entry name" value="DUF72"/>
    <property type="match status" value="1"/>
</dbReference>
<gene>
    <name evidence="2" type="ORF">DQ393_26650</name>
</gene>
<proteinExistence type="predicted"/>
<comment type="caution">
    <text evidence="2">The sequence shown here is derived from an EMBL/GenBank/DDBJ whole genome shotgun (WGS) entry which is preliminary data.</text>
</comment>
<dbReference type="Gene3D" id="3.20.20.410">
    <property type="entry name" value="Protein of unknown function UPF0759"/>
    <property type="match status" value="1"/>
</dbReference>
<feature type="region of interest" description="Disordered" evidence="1">
    <location>
        <begin position="297"/>
        <end position="322"/>
    </location>
</feature>
<name>A0A329Y324_RHITR</name>